<evidence type="ECO:0000259" key="1">
    <source>
        <dbReference type="Pfam" id="PF08241"/>
    </source>
</evidence>
<keyword evidence="3" id="KW-1185">Reference proteome</keyword>
<evidence type="ECO:0000313" key="3">
    <source>
        <dbReference type="Proteomes" id="UP001597168"/>
    </source>
</evidence>
<dbReference type="RefSeq" id="WP_380723304.1">
    <property type="nucleotide sequence ID" value="NZ_JBHTLK010000048.1"/>
</dbReference>
<accession>A0ABW3QSR3</accession>
<dbReference type="CDD" id="cd02440">
    <property type="entry name" value="AdoMet_MTases"/>
    <property type="match status" value="1"/>
</dbReference>
<comment type="caution">
    <text evidence="2">The sequence shown here is derived from an EMBL/GenBank/DDBJ whole genome shotgun (WGS) entry which is preliminary data.</text>
</comment>
<protein>
    <submittedName>
        <fullName evidence="2">Class I SAM-dependent methyltransferase</fullName>
        <ecNumber evidence="2">2.1.1.-</ecNumber>
    </submittedName>
</protein>
<dbReference type="SUPFAM" id="SSF53335">
    <property type="entry name" value="S-adenosyl-L-methionine-dependent methyltransferases"/>
    <property type="match status" value="1"/>
</dbReference>
<proteinExistence type="predicted"/>
<reference evidence="3" key="1">
    <citation type="journal article" date="2019" name="Int. J. Syst. Evol. Microbiol.">
        <title>The Global Catalogue of Microorganisms (GCM) 10K type strain sequencing project: providing services to taxonomists for standard genome sequencing and annotation.</title>
        <authorList>
            <consortium name="The Broad Institute Genomics Platform"/>
            <consortium name="The Broad Institute Genome Sequencing Center for Infectious Disease"/>
            <person name="Wu L."/>
            <person name="Ma J."/>
        </authorList>
    </citation>
    <scope>NUCLEOTIDE SEQUENCE [LARGE SCALE GENOMIC DNA]</scope>
    <source>
        <strain evidence="3">CCUG 60214</strain>
    </source>
</reference>
<dbReference type="Gene3D" id="3.40.50.150">
    <property type="entry name" value="Vaccinia Virus protein VP39"/>
    <property type="match status" value="1"/>
</dbReference>
<organism evidence="2 3">
    <name type="scientific">Saccharothrix hoggarensis</name>
    <dbReference type="NCBI Taxonomy" id="913853"/>
    <lineage>
        <taxon>Bacteria</taxon>
        <taxon>Bacillati</taxon>
        <taxon>Actinomycetota</taxon>
        <taxon>Actinomycetes</taxon>
        <taxon>Pseudonocardiales</taxon>
        <taxon>Pseudonocardiaceae</taxon>
        <taxon>Saccharothrix</taxon>
    </lineage>
</organism>
<dbReference type="Proteomes" id="UP001597168">
    <property type="component" value="Unassembled WGS sequence"/>
</dbReference>
<dbReference type="Pfam" id="PF08241">
    <property type="entry name" value="Methyltransf_11"/>
    <property type="match status" value="1"/>
</dbReference>
<dbReference type="InterPro" id="IPR029063">
    <property type="entry name" value="SAM-dependent_MTases_sf"/>
</dbReference>
<dbReference type="GO" id="GO:0008168">
    <property type="term" value="F:methyltransferase activity"/>
    <property type="evidence" value="ECO:0007669"/>
    <property type="project" value="UniProtKB-KW"/>
</dbReference>
<name>A0ABW3QSR3_9PSEU</name>
<keyword evidence="2" id="KW-0808">Transferase</keyword>
<evidence type="ECO:0000313" key="2">
    <source>
        <dbReference type="EMBL" id="MFD1147842.1"/>
    </source>
</evidence>
<dbReference type="GO" id="GO:0032259">
    <property type="term" value="P:methylation"/>
    <property type="evidence" value="ECO:0007669"/>
    <property type="project" value="UniProtKB-KW"/>
</dbReference>
<dbReference type="EMBL" id="JBHTLK010000048">
    <property type="protein sequence ID" value="MFD1147842.1"/>
    <property type="molecule type" value="Genomic_DNA"/>
</dbReference>
<keyword evidence="2" id="KW-0489">Methyltransferase</keyword>
<feature type="domain" description="Methyltransferase type 11" evidence="1">
    <location>
        <begin position="44"/>
        <end position="139"/>
    </location>
</feature>
<gene>
    <name evidence="2" type="ORF">ACFQ3T_11955</name>
</gene>
<dbReference type="EC" id="2.1.1.-" evidence="2"/>
<dbReference type="InterPro" id="IPR013216">
    <property type="entry name" value="Methyltransf_11"/>
</dbReference>
<sequence>MSTWLDEWNRAQGTYVNDRHRERHFRSIADDVIRLLPAKTSRVLDYGPGDALFADDIAAACAGVILCEAADSIRDRLVTRFAASPGVSVIGPDGLAGLPSGSIGLVVAHSVVQYLSPEELAAFLREARRLLGDDGVLVIGDIIPRRVGLVTDTAELLRFAARDGFVLAALRALARNAASPYARVRKRLGLTRLDEHEVVELAREAGLTGSRQARNLGNNNRSRWTFIARPDTWSGEAS</sequence>